<feature type="region of interest" description="Disordered" evidence="1">
    <location>
        <begin position="33"/>
        <end position="92"/>
    </location>
</feature>
<dbReference type="EMBL" id="JAPMSZ010000009">
    <property type="protein sequence ID" value="KAJ5091343.1"/>
    <property type="molecule type" value="Genomic_DNA"/>
</dbReference>
<proteinExistence type="predicted"/>
<dbReference type="Proteomes" id="UP001141434">
    <property type="component" value="Unassembled WGS sequence"/>
</dbReference>
<dbReference type="GeneID" id="81395910"/>
<evidence type="ECO:0000313" key="2">
    <source>
        <dbReference type="EMBL" id="KAJ5091343.1"/>
    </source>
</evidence>
<protein>
    <submittedName>
        <fullName evidence="2">Uncharacterized protein</fullName>
    </submittedName>
</protein>
<name>A0A9W9F0E4_9EURO</name>
<evidence type="ECO:0000256" key="1">
    <source>
        <dbReference type="SAM" id="MobiDB-lite"/>
    </source>
</evidence>
<organism evidence="2 3">
    <name type="scientific">Penicillium alfredii</name>
    <dbReference type="NCBI Taxonomy" id="1506179"/>
    <lineage>
        <taxon>Eukaryota</taxon>
        <taxon>Fungi</taxon>
        <taxon>Dikarya</taxon>
        <taxon>Ascomycota</taxon>
        <taxon>Pezizomycotina</taxon>
        <taxon>Eurotiomycetes</taxon>
        <taxon>Eurotiomycetidae</taxon>
        <taxon>Eurotiales</taxon>
        <taxon>Aspergillaceae</taxon>
        <taxon>Penicillium</taxon>
    </lineage>
</organism>
<dbReference type="AlphaFoldDB" id="A0A9W9F0E4"/>
<evidence type="ECO:0000313" key="3">
    <source>
        <dbReference type="Proteomes" id="UP001141434"/>
    </source>
</evidence>
<reference evidence="2" key="1">
    <citation type="submission" date="2022-11" db="EMBL/GenBank/DDBJ databases">
        <authorList>
            <person name="Petersen C."/>
        </authorList>
    </citation>
    <scope>NUCLEOTIDE SEQUENCE</scope>
    <source>
        <strain evidence="2">IBT 34128</strain>
    </source>
</reference>
<reference evidence="2" key="2">
    <citation type="journal article" date="2023" name="IMA Fungus">
        <title>Comparative genomic study of the Penicillium genus elucidates a diverse pangenome and 15 lateral gene transfer events.</title>
        <authorList>
            <person name="Petersen C."/>
            <person name="Sorensen T."/>
            <person name="Nielsen M.R."/>
            <person name="Sondergaard T.E."/>
            <person name="Sorensen J.L."/>
            <person name="Fitzpatrick D.A."/>
            <person name="Frisvad J.C."/>
            <person name="Nielsen K.L."/>
        </authorList>
    </citation>
    <scope>NUCLEOTIDE SEQUENCE</scope>
    <source>
        <strain evidence="2">IBT 34128</strain>
    </source>
</reference>
<comment type="caution">
    <text evidence="2">The sequence shown here is derived from an EMBL/GenBank/DDBJ whole genome shotgun (WGS) entry which is preliminary data.</text>
</comment>
<keyword evidence="3" id="KW-1185">Reference proteome</keyword>
<accession>A0A9W9F0E4</accession>
<feature type="compositionally biased region" description="Basic and acidic residues" evidence="1">
    <location>
        <begin position="57"/>
        <end position="72"/>
    </location>
</feature>
<dbReference type="RefSeq" id="XP_056509541.1">
    <property type="nucleotide sequence ID" value="XM_056656741.1"/>
</dbReference>
<gene>
    <name evidence="2" type="ORF">NUU61_006213</name>
</gene>
<sequence length="92" mass="10455">MTTAGWSQVRTDEILVPVIRDINRAEKEFNRLRQEARAGHESGAVQDPVEELPTSSQRDKRGTRQKDTEGGSKKRNSGNQRVHPITNYTIRP</sequence>